<proteinExistence type="inferred from homology"/>
<dbReference type="InterPro" id="IPR007848">
    <property type="entry name" value="Small_mtfrase_dom"/>
</dbReference>
<dbReference type="SUPFAM" id="SSF53335">
    <property type="entry name" value="S-adenosyl-L-methionine-dependent methyltransferases"/>
    <property type="match status" value="1"/>
</dbReference>
<evidence type="ECO:0000256" key="2">
    <source>
        <dbReference type="ARBA" id="ARBA00022679"/>
    </source>
</evidence>
<evidence type="ECO:0000256" key="3">
    <source>
        <dbReference type="ARBA" id="ARBA00022691"/>
    </source>
</evidence>
<comment type="caution">
    <text evidence="8">The sequence shown here is derived from an EMBL/GenBank/DDBJ whole genome shotgun (WGS) entry which is preliminary data.</text>
</comment>
<dbReference type="GO" id="GO:0032259">
    <property type="term" value="P:methylation"/>
    <property type="evidence" value="ECO:0007669"/>
    <property type="project" value="UniProtKB-KW"/>
</dbReference>
<dbReference type="FunFam" id="3.40.50.150:FF:000053">
    <property type="entry name" value="Release factor glutamine methyltransferase"/>
    <property type="match status" value="1"/>
</dbReference>
<dbReference type="Pfam" id="PF05175">
    <property type="entry name" value="MTS"/>
    <property type="match status" value="1"/>
</dbReference>
<dbReference type="Gene3D" id="3.40.50.150">
    <property type="entry name" value="Vaccinia Virus protein VP39"/>
    <property type="match status" value="1"/>
</dbReference>
<feature type="binding site" evidence="5">
    <location>
        <position position="145"/>
    </location>
    <ligand>
        <name>S-adenosyl-L-methionine</name>
        <dbReference type="ChEBI" id="CHEBI:59789"/>
    </ligand>
</feature>
<feature type="domain" description="Methyltransferase small" evidence="6">
    <location>
        <begin position="115"/>
        <end position="194"/>
    </location>
</feature>
<protein>
    <recommendedName>
        <fullName evidence="5">Release factor glutamine methyltransferase</fullName>
        <shortName evidence="5">RF MTase</shortName>
        <ecNumber evidence="5">2.1.1.297</ecNumber>
    </recommendedName>
    <alternativeName>
        <fullName evidence="5">N5-glutamine methyltransferase PrmC</fullName>
    </alternativeName>
    <alternativeName>
        <fullName evidence="5">Protein-(glutamine-N5) MTase PrmC</fullName>
    </alternativeName>
    <alternativeName>
        <fullName evidence="5">Protein-glutamine N-methyltransferase PrmC</fullName>
    </alternativeName>
</protein>
<reference evidence="8 9" key="2">
    <citation type="submission" date="2018-12" db="EMBL/GenBank/DDBJ databases">
        <title>Simiduia agarivorans gen. nov., sp. nov., a marine, agarolytic bacterium isolated from shallow coastal water from Keelung, Taiwan.</title>
        <authorList>
            <person name="Shieh W.Y."/>
        </authorList>
    </citation>
    <scope>NUCLEOTIDE SEQUENCE [LARGE SCALE GENOMIC DNA]</scope>
    <source>
        <strain evidence="8 9">GTF-13</strain>
    </source>
</reference>
<dbReference type="InterPro" id="IPR050320">
    <property type="entry name" value="N5-glutamine_MTase"/>
</dbReference>
<dbReference type="CDD" id="cd02440">
    <property type="entry name" value="AdoMet_MTases"/>
    <property type="match status" value="1"/>
</dbReference>
<dbReference type="Gene3D" id="1.10.8.10">
    <property type="entry name" value="DNA helicase RuvA subunit, C-terminal domain"/>
    <property type="match status" value="1"/>
</dbReference>
<dbReference type="NCBIfam" id="TIGR03534">
    <property type="entry name" value="RF_mod_PrmC"/>
    <property type="match status" value="1"/>
</dbReference>
<dbReference type="Proteomes" id="UP000280792">
    <property type="component" value="Unassembled WGS sequence"/>
</dbReference>
<feature type="binding site" evidence="5">
    <location>
        <begin position="122"/>
        <end position="126"/>
    </location>
    <ligand>
        <name>S-adenosyl-L-methionine</name>
        <dbReference type="ChEBI" id="CHEBI:59789"/>
    </ligand>
</feature>
<organism evidence="8 9">
    <name type="scientific">Aestuariirhabdus litorea</name>
    <dbReference type="NCBI Taxonomy" id="2528527"/>
    <lineage>
        <taxon>Bacteria</taxon>
        <taxon>Pseudomonadati</taxon>
        <taxon>Pseudomonadota</taxon>
        <taxon>Gammaproteobacteria</taxon>
        <taxon>Oceanospirillales</taxon>
        <taxon>Aestuariirhabdaceae</taxon>
        <taxon>Aestuariirhabdus</taxon>
    </lineage>
</organism>
<comment type="function">
    <text evidence="5">Methylates the class 1 translation termination release factors RF1/PrfA and RF2/PrfB on the glutamine residue of the universally conserved GGQ motif.</text>
</comment>
<dbReference type="InterPro" id="IPR002052">
    <property type="entry name" value="DNA_methylase_N6_adenine_CS"/>
</dbReference>
<dbReference type="InterPro" id="IPR019874">
    <property type="entry name" value="RF_methyltr_PrmC"/>
</dbReference>
<name>A0A3P3VLQ4_9GAMM</name>
<dbReference type="EMBL" id="QWEZ01000001">
    <property type="protein sequence ID" value="RRJ83692.1"/>
    <property type="molecule type" value="Genomic_DNA"/>
</dbReference>
<feature type="domain" description="Release factor glutamine methyltransferase N-terminal" evidence="7">
    <location>
        <begin position="19"/>
        <end position="75"/>
    </location>
</feature>
<dbReference type="NCBIfam" id="TIGR00536">
    <property type="entry name" value="hemK_fam"/>
    <property type="match status" value="1"/>
</dbReference>
<accession>A0A3P3VLQ4</accession>
<evidence type="ECO:0000259" key="6">
    <source>
        <dbReference type="Pfam" id="PF05175"/>
    </source>
</evidence>
<comment type="similarity">
    <text evidence="5">Belongs to the protein N5-glutamine methyltransferase family. PrmC subfamily.</text>
</comment>
<evidence type="ECO:0000256" key="5">
    <source>
        <dbReference type="HAMAP-Rule" id="MF_02126"/>
    </source>
</evidence>
<sequence length="288" mass="31072">MKRTIAQWLETDHGLGAVSDTPRLDLELLLCRVLGKERSYLFTWPDAALDAAQQAALEGLLQRRLAGEPIAYITGQQGFWSLDLEVNSSTLIPRPETELLVEVALSLLADRAGSPCRVADLGSGSGAIALALACERPAWSLVGVDRVAEAVALANNNAERLRLPNACFVQGNWCSGLALPAFDLVVSNPPYIDAADPHLGQGDVRFEPRSALVAGQQGLADIRTISEQARDYLSPGGWLLFEHGFEQGAAVRELMQSLGYAEVATRQDLAGLDRVTLGRWMERGEAGK</sequence>
<dbReference type="PANTHER" id="PTHR18895:SF74">
    <property type="entry name" value="MTRF1L RELEASE FACTOR GLUTAMINE METHYLTRANSFERASE"/>
    <property type="match status" value="1"/>
</dbReference>
<dbReference type="PROSITE" id="PS00092">
    <property type="entry name" value="N6_MTASE"/>
    <property type="match status" value="1"/>
</dbReference>
<feature type="binding site" evidence="5">
    <location>
        <position position="188"/>
    </location>
    <ligand>
        <name>S-adenosyl-L-methionine</name>
        <dbReference type="ChEBI" id="CHEBI:59789"/>
    </ligand>
</feature>
<evidence type="ECO:0000313" key="9">
    <source>
        <dbReference type="Proteomes" id="UP000280792"/>
    </source>
</evidence>
<dbReference type="GO" id="GO:0003676">
    <property type="term" value="F:nucleic acid binding"/>
    <property type="evidence" value="ECO:0007669"/>
    <property type="project" value="InterPro"/>
</dbReference>
<feature type="binding site" evidence="5">
    <location>
        <begin position="188"/>
        <end position="191"/>
    </location>
    <ligand>
        <name>substrate</name>
    </ligand>
</feature>
<dbReference type="InterPro" id="IPR004556">
    <property type="entry name" value="HemK-like"/>
</dbReference>
<keyword evidence="3 5" id="KW-0949">S-adenosyl-L-methionine</keyword>
<dbReference type="AlphaFoldDB" id="A0A3P3VLQ4"/>
<evidence type="ECO:0000259" key="7">
    <source>
        <dbReference type="Pfam" id="PF17827"/>
    </source>
</evidence>
<keyword evidence="9" id="KW-1185">Reference proteome</keyword>
<dbReference type="HAMAP" id="MF_02126">
    <property type="entry name" value="RF_methyltr_PrmC"/>
    <property type="match status" value="1"/>
</dbReference>
<dbReference type="GO" id="GO:0102559">
    <property type="term" value="F:peptide chain release factor N(5)-glutamine methyltransferase activity"/>
    <property type="evidence" value="ECO:0007669"/>
    <property type="project" value="UniProtKB-EC"/>
</dbReference>
<evidence type="ECO:0000256" key="1">
    <source>
        <dbReference type="ARBA" id="ARBA00022603"/>
    </source>
</evidence>
<dbReference type="InterPro" id="IPR029063">
    <property type="entry name" value="SAM-dependent_MTases_sf"/>
</dbReference>
<dbReference type="Pfam" id="PF17827">
    <property type="entry name" value="PrmC_N"/>
    <property type="match status" value="1"/>
</dbReference>
<keyword evidence="1 5" id="KW-0489">Methyltransferase</keyword>
<comment type="catalytic activity">
    <reaction evidence="4 5">
        <text>L-glutaminyl-[peptide chain release factor] + S-adenosyl-L-methionine = N(5)-methyl-L-glutaminyl-[peptide chain release factor] + S-adenosyl-L-homocysteine + H(+)</text>
        <dbReference type="Rhea" id="RHEA:42896"/>
        <dbReference type="Rhea" id="RHEA-COMP:10271"/>
        <dbReference type="Rhea" id="RHEA-COMP:10272"/>
        <dbReference type="ChEBI" id="CHEBI:15378"/>
        <dbReference type="ChEBI" id="CHEBI:30011"/>
        <dbReference type="ChEBI" id="CHEBI:57856"/>
        <dbReference type="ChEBI" id="CHEBI:59789"/>
        <dbReference type="ChEBI" id="CHEBI:61891"/>
        <dbReference type="EC" id="2.1.1.297"/>
    </reaction>
</comment>
<dbReference type="EC" id="2.1.1.297" evidence="5"/>
<keyword evidence="2 5" id="KW-0808">Transferase</keyword>
<dbReference type="RefSeq" id="WP_125013900.1">
    <property type="nucleotide sequence ID" value="NZ_QWEZ01000001.1"/>
</dbReference>
<gene>
    <name evidence="5 8" type="primary">prmC</name>
    <name evidence="8" type="ORF">D0544_00800</name>
</gene>
<feature type="binding site" evidence="5">
    <location>
        <position position="173"/>
    </location>
    <ligand>
        <name>S-adenosyl-L-methionine</name>
        <dbReference type="ChEBI" id="CHEBI:59789"/>
    </ligand>
</feature>
<evidence type="ECO:0000313" key="8">
    <source>
        <dbReference type="EMBL" id="RRJ83692.1"/>
    </source>
</evidence>
<reference evidence="8 9" key="1">
    <citation type="submission" date="2018-08" db="EMBL/GenBank/DDBJ databases">
        <authorList>
            <person name="Khan S.A."/>
        </authorList>
    </citation>
    <scope>NUCLEOTIDE SEQUENCE [LARGE SCALE GENOMIC DNA]</scope>
    <source>
        <strain evidence="8 9">GTF-13</strain>
    </source>
</reference>
<dbReference type="PANTHER" id="PTHR18895">
    <property type="entry name" value="HEMK METHYLTRANSFERASE"/>
    <property type="match status" value="1"/>
</dbReference>
<dbReference type="InterPro" id="IPR040758">
    <property type="entry name" value="PrmC_N"/>
</dbReference>
<evidence type="ECO:0000256" key="4">
    <source>
        <dbReference type="ARBA" id="ARBA00048391"/>
    </source>
</evidence>